<dbReference type="AlphaFoldDB" id="A0A9P8FUF8"/>
<feature type="compositionally biased region" description="Acidic residues" evidence="1">
    <location>
        <begin position="364"/>
        <end position="382"/>
    </location>
</feature>
<name>A0A9P8FUF8_AURME</name>
<gene>
    <name evidence="2" type="ORF">KCU98_g6428</name>
</gene>
<sequence>MTYTRVMYDMPPPKLAENTSYWQLPRHMKPAGALAAACIVNKTFPDVYGFLEEKFWEIVRNEEMDMERNPVKKTPKWARFLLRIIGLSFVYEEEDLTAKERAHLIFPMYEEISDEEWLRRAAPIHYPFHTPASQKAYDEEMAFRHARRIREWDERCTAYKKEQRHLRDLKRAEIRAQDPNDFSEFGSFVSESSFHSDSEYGDDTTAEEVLDKLCATLRGMYKRGVKPSDSEFMAVLEKAQDVNEIIEFDESDFDSVSTTEMPEPNWNIKLDENMKLTLLDFDNDPFLSPADEKYLDDVQGCFNIRDIRIAEEILARFAKLADGDGKDKNQLQKDKKEHDRLMFLFNRLGERLDASKKSDSGDGQAEEDEDTSDDNGEDDSDGPENKPDWLRNVSKKIRLIVEAPDMDVNPKHVNISSMTDEEEVEYFARIHQLDRTEREMFEIEDKRKLRMAQEIKDKGNEIQWLHTRDRDDFPTSPRISTSSQAASPPVPTEEAFAHRQERSKGQKLSPRLFDGQTLKCFSAGPHHTREEESSESSSASSNKKKSLVDRGAEKIARGIARGIKKFKKLGSKVLFLDESSGYSVYSRTSDDSVTC</sequence>
<evidence type="ECO:0000313" key="2">
    <source>
        <dbReference type="EMBL" id="KAG9982954.1"/>
    </source>
</evidence>
<feature type="region of interest" description="Disordered" evidence="1">
    <location>
        <begin position="354"/>
        <end position="389"/>
    </location>
</feature>
<evidence type="ECO:0000256" key="1">
    <source>
        <dbReference type="SAM" id="MobiDB-lite"/>
    </source>
</evidence>
<evidence type="ECO:0000313" key="3">
    <source>
        <dbReference type="Proteomes" id="UP000729357"/>
    </source>
</evidence>
<feature type="non-terminal residue" evidence="2">
    <location>
        <position position="595"/>
    </location>
</feature>
<accession>A0A9P8FUF8</accession>
<comment type="caution">
    <text evidence="2">The sequence shown here is derived from an EMBL/GenBank/DDBJ whole genome shotgun (WGS) entry which is preliminary data.</text>
</comment>
<feature type="compositionally biased region" description="Polar residues" evidence="1">
    <location>
        <begin position="477"/>
        <end position="486"/>
    </location>
</feature>
<reference evidence="2" key="1">
    <citation type="journal article" date="2021" name="J Fungi (Basel)">
        <title>Virulence traits and population genomics of the black yeast Aureobasidium melanogenum.</title>
        <authorList>
            <person name="Cernosa A."/>
            <person name="Sun X."/>
            <person name="Gostincar C."/>
            <person name="Fang C."/>
            <person name="Gunde-Cimerman N."/>
            <person name="Song Z."/>
        </authorList>
    </citation>
    <scope>NUCLEOTIDE SEQUENCE</scope>
    <source>
        <strain evidence="2">EXF-9298</strain>
    </source>
</reference>
<dbReference type="EMBL" id="JAHFXS010000654">
    <property type="protein sequence ID" value="KAG9982954.1"/>
    <property type="molecule type" value="Genomic_DNA"/>
</dbReference>
<proteinExistence type="predicted"/>
<protein>
    <submittedName>
        <fullName evidence="2">Uncharacterized protein</fullName>
    </submittedName>
</protein>
<keyword evidence="3" id="KW-1185">Reference proteome</keyword>
<reference evidence="2" key="2">
    <citation type="submission" date="2021-08" db="EMBL/GenBank/DDBJ databases">
        <authorList>
            <person name="Gostincar C."/>
            <person name="Sun X."/>
            <person name="Song Z."/>
            <person name="Gunde-Cimerman N."/>
        </authorList>
    </citation>
    <scope>NUCLEOTIDE SEQUENCE</scope>
    <source>
        <strain evidence="2">EXF-9298</strain>
    </source>
</reference>
<feature type="compositionally biased region" description="Basic and acidic residues" evidence="1">
    <location>
        <begin position="495"/>
        <end position="504"/>
    </location>
</feature>
<organism evidence="2 3">
    <name type="scientific">Aureobasidium melanogenum</name>
    <name type="common">Aureobasidium pullulans var. melanogenum</name>
    <dbReference type="NCBI Taxonomy" id="46634"/>
    <lineage>
        <taxon>Eukaryota</taxon>
        <taxon>Fungi</taxon>
        <taxon>Dikarya</taxon>
        <taxon>Ascomycota</taxon>
        <taxon>Pezizomycotina</taxon>
        <taxon>Dothideomycetes</taxon>
        <taxon>Dothideomycetidae</taxon>
        <taxon>Dothideales</taxon>
        <taxon>Saccotheciaceae</taxon>
        <taxon>Aureobasidium</taxon>
    </lineage>
</organism>
<dbReference type="Proteomes" id="UP000729357">
    <property type="component" value="Unassembled WGS sequence"/>
</dbReference>
<feature type="region of interest" description="Disordered" evidence="1">
    <location>
        <begin position="460"/>
        <end position="551"/>
    </location>
</feature>
<feature type="compositionally biased region" description="Basic and acidic residues" evidence="1">
    <location>
        <begin position="460"/>
        <end position="473"/>
    </location>
</feature>